<evidence type="ECO:0000259" key="6">
    <source>
        <dbReference type="Pfam" id="PF13890"/>
    </source>
</evidence>
<keyword evidence="5" id="KW-0963">Cytoplasm</keyword>
<protein>
    <recommendedName>
        <fullName evidence="3">Rab3 GTPase-activating protein catalytic subunit</fullName>
    </recommendedName>
</protein>
<dbReference type="InterPro" id="IPR045700">
    <property type="entry name" value="Rab3GAP1"/>
</dbReference>
<evidence type="ECO:0000256" key="4">
    <source>
        <dbReference type="ARBA" id="ARBA00022468"/>
    </source>
</evidence>
<reference evidence="8" key="1">
    <citation type="submission" date="2025-08" db="UniProtKB">
        <authorList>
            <consortium name="RefSeq"/>
        </authorList>
    </citation>
    <scope>IDENTIFICATION</scope>
</reference>
<dbReference type="GO" id="GO:0005737">
    <property type="term" value="C:cytoplasm"/>
    <property type="evidence" value="ECO:0007669"/>
    <property type="project" value="UniProtKB-SubCell"/>
</dbReference>
<evidence type="ECO:0000256" key="3">
    <source>
        <dbReference type="ARBA" id="ARBA00015817"/>
    </source>
</evidence>
<keyword evidence="7" id="KW-1185">Reference proteome</keyword>
<dbReference type="PANTHER" id="PTHR21422">
    <property type="entry name" value="RAB3 GTPASE-ACTIVATING PROTEIN CATALYTIC SUBUNIT"/>
    <property type="match status" value="1"/>
</dbReference>
<comment type="similarity">
    <text evidence="2">Belongs to the Rab3-GAP catalytic subunit family.</text>
</comment>
<name>A0A1S3D487_DIACI</name>
<organism evidence="7 8">
    <name type="scientific">Diaphorina citri</name>
    <name type="common">Asian citrus psyllid</name>
    <dbReference type="NCBI Taxonomy" id="121845"/>
    <lineage>
        <taxon>Eukaryota</taxon>
        <taxon>Metazoa</taxon>
        <taxon>Ecdysozoa</taxon>
        <taxon>Arthropoda</taxon>
        <taxon>Hexapoda</taxon>
        <taxon>Insecta</taxon>
        <taxon>Pterygota</taxon>
        <taxon>Neoptera</taxon>
        <taxon>Paraneoptera</taxon>
        <taxon>Hemiptera</taxon>
        <taxon>Sternorrhyncha</taxon>
        <taxon>Psylloidea</taxon>
        <taxon>Psyllidae</taxon>
        <taxon>Diaphorininae</taxon>
        <taxon>Diaphorina</taxon>
    </lineage>
</organism>
<feature type="domain" description="Rab3GAP catalytic subunit conserved" evidence="6">
    <location>
        <begin position="20"/>
        <end position="94"/>
    </location>
</feature>
<dbReference type="PANTHER" id="PTHR21422:SF9">
    <property type="entry name" value="RAB3 GTPASE-ACTIVATING PROTEIN CATALYTIC SUBUNIT"/>
    <property type="match status" value="1"/>
</dbReference>
<dbReference type="PaxDb" id="121845-A0A1S3D487"/>
<evidence type="ECO:0000313" key="7">
    <source>
        <dbReference type="Proteomes" id="UP000079169"/>
    </source>
</evidence>
<evidence type="ECO:0000256" key="5">
    <source>
        <dbReference type="ARBA" id="ARBA00022490"/>
    </source>
</evidence>
<comment type="subcellular location">
    <subcellularLocation>
        <location evidence="1">Cytoplasm</location>
    </subcellularLocation>
</comment>
<dbReference type="Pfam" id="PF13890">
    <property type="entry name" value="Rab3-GTPase_cat"/>
    <property type="match status" value="1"/>
</dbReference>
<proteinExistence type="inferred from homology"/>
<evidence type="ECO:0000256" key="1">
    <source>
        <dbReference type="ARBA" id="ARBA00004496"/>
    </source>
</evidence>
<dbReference type="KEGG" id="dci:103511144"/>
<dbReference type="RefSeq" id="XP_008474080.1">
    <property type="nucleotide sequence ID" value="XM_008475858.1"/>
</dbReference>
<dbReference type="GeneID" id="103511144"/>
<dbReference type="Proteomes" id="UP000079169">
    <property type="component" value="Unplaced"/>
</dbReference>
<dbReference type="GO" id="GO:0005096">
    <property type="term" value="F:GTPase activator activity"/>
    <property type="evidence" value="ECO:0007669"/>
    <property type="project" value="UniProtKB-KW"/>
</dbReference>
<accession>A0A1S3D487</accession>
<dbReference type="STRING" id="121845.A0A1S3D487"/>
<dbReference type="InterPro" id="IPR026147">
    <property type="entry name" value="Rab3GAP1_conserved"/>
</dbReference>
<gene>
    <name evidence="8" type="primary">LOC103511144</name>
</gene>
<keyword evidence="4" id="KW-0343">GTPase activation</keyword>
<dbReference type="AlphaFoldDB" id="A0A1S3D487"/>
<sequence>MFGTHGVSVFTACGAEKSVQFFHCPTFPQDPIPKTEDQIEEDAEFLLSLGTDLESSQLRAKLMSASLLSDMESFKAANPGAILEDFIRWYSSENLELDKILDTALVSVYITAKVFF</sequence>
<evidence type="ECO:0000313" key="8">
    <source>
        <dbReference type="RefSeq" id="XP_008474080.1"/>
    </source>
</evidence>
<evidence type="ECO:0000256" key="2">
    <source>
        <dbReference type="ARBA" id="ARBA00008856"/>
    </source>
</evidence>